<dbReference type="InterPro" id="IPR043135">
    <property type="entry name" value="Fur_C"/>
</dbReference>
<keyword evidence="4" id="KW-0805">Transcription regulation</keyword>
<dbReference type="InterPro" id="IPR036390">
    <property type="entry name" value="WH_DNA-bd_sf"/>
</dbReference>
<evidence type="ECO:0000256" key="3">
    <source>
        <dbReference type="ARBA" id="ARBA00022833"/>
    </source>
</evidence>
<evidence type="ECO:0000313" key="9">
    <source>
        <dbReference type="Proteomes" id="UP000215377"/>
    </source>
</evidence>
<dbReference type="InterPro" id="IPR036388">
    <property type="entry name" value="WH-like_DNA-bd_sf"/>
</dbReference>
<dbReference type="EMBL" id="AQQR01000003">
    <property type="protein sequence ID" value="OWU74617.1"/>
    <property type="molecule type" value="Genomic_DNA"/>
</dbReference>
<dbReference type="SUPFAM" id="SSF46785">
    <property type="entry name" value="Winged helix' DNA-binding domain"/>
    <property type="match status" value="1"/>
</dbReference>
<protein>
    <submittedName>
        <fullName evidence="8">Fur family transcriptional regulator</fullName>
    </submittedName>
</protein>
<dbReference type="AlphaFoldDB" id="A0A225NKL2"/>
<evidence type="ECO:0000256" key="2">
    <source>
        <dbReference type="ARBA" id="ARBA00022491"/>
    </source>
</evidence>
<dbReference type="Gene3D" id="3.30.1490.190">
    <property type="match status" value="1"/>
</dbReference>
<feature type="binding site" evidence="7">
    <location>
        <position position="114"/>
    </location>
    <ligand>
        <name>Zn(2+)</name>
        <dbReference type="ChEBI" id="CHEBI:29105"/>
    </ligand>
</feature>
<dbReference type="GO" id="GO:0005829">
    <property type="term" value="C:cytosol"/>
    <property type="evidence" value="ECO:0007669"/>
    <property type="project" value="TreeGrafter"/>
</dbReference>
<evidence type="ECO:0000256" key="4">
    <source>
        <dbReference type="ARBA" id="ARBA00023015"/>
    </source>
</evidence>
<comment type="caution">
    <text evidence="8">The sequence shown here is derived from an EMBL/GenBank/DDBJ whole genome shotgun (WGS) entry which is preliminary data.</text>
</comment>
<evidence type="ECO:0000256" key="1">
    <source>
        <dbReference type="ARBA" id="ARBA00007957"/>
    </source>
</evidence>
<comment type="cofactor">
    <cofactor evidence="7">
        <name>Zn(2+)</name>
        <dbReference type="ChEBI" id="CHEBI:29105"/>
    </cofactor>
    <text evidence="7">Binds 1 zinc ion per subunit.</text>
</comment>
<proteinExistence type="inferred from homology"/>
<dbReference type="OrthoDB" id="9801127at2"/>
<name>A0A225NKL2_9RHOB</name>
<sequence length="153" mass="16818">MKAVGFSKHDHAACIAEQVAMAEDHCAERRLQFTPVRRRVLEILLEDHKALGAYQILDRLKDEGWAAQPPLAYRALDFLVTYGFAHKVERLNAYVACLHPGETHFPAFMICRVCDSVAETVSAPSKGLLGAAARAAGFRIEQTVVEAIGVCPD</sequence>
<feature type="binding site" evidence="7">
    <location>
        <position position="151"/>
    </location>
    <ligand>
        <name>Zn(2+)</name>
        <dbReference type="ChEBI" id="CHEBI:29105"/>
    </ligand>
</feature>
<dbReference type="RefSeq" id="WP_088649383.1">
    <property type="nucleotide sequence ID" value="NZ_AQQR01000003.1"/>
</dbReference>
<keyword evidence="7" id="KW-0479">Metal-binding</keyword>
<accession>A0A225NKL2</accession>
<gene>
    <name evidence="8" type="ORF">ATO3_08250</name>
</gene>
<evidence type="ECO:0000256" key="5">
    <source>
        <dbReference type="ARBA" id="ARBA00023125"/>
    </source>
</evidence>
<dbReference type="GO" id="GO:0008270">
    <property type="term" value="F:zinc ion binding"/>
    <property type="evidence" value="ECO:0007669"/>
    <property type="project" value="TreeGrafter"/>
</dbReference>
<keyword evidence="9" id="KW-1185">Reference proteome</keyword>
<feature type="binding site" evidence="7">
    <location>
        <position position="111"/>
    </location>
    <ligand>
        <name>Zn(2+)</name>
        <dbReference type="ChEBI" id="CHEBI:29105"/>
    </ligand>
</feature>
<keyword evidence="2" id="KW-0678">Repressor</keyword>
<keyword evidence="3 7" id="KW-0862">Zinc</keyword>
<comment type="similarity">
    <text evidence="1">Belongs to the Fur family.</text>
</comment>
<keyword evidence="5" id="KW-0238">DNA-binding</keyword>
<dbReference type="InterPro" id="IPR002481">
    <property type="entry name" value="FUR"/>
</dbReference>
<dbReference type="Gene3D" id="1.10.10.10">
    <property type="entry name" value="Winged helix-like DNA-binding domain superfamily/Winged helix DNA-binding domain"/>
    <property type="match status" value="1"/>
</dbReference>
<keyword evidence="6" id="KW-0804">Transcription</keyword>
<dbReference type="PANTHER" id="PTHR33202:SF6">
    <property type="entry name" value="ZINC UPTAKE REGULATION PROTEIN"/>
    <property type="match status" value="1"/>
</dbReference>
<dbReference type="GO" id="GO:0045892">
    <property type="term" value="P:negative regulation of DNA-templated transcription"/>
    <property type="evidence" value="ECO:0007669"/>
    <property type="project" value="TreeGrafter"/>
</dbReference>
<dbReference type="Proteomes" id="UP000215377">
    <property type="component" value="Unassembled WGS sequence"/>
</dbReference>
<dbReference type="GO" id="GO:0003700">
    <property type="term" value="F:DNA-binding transcription factor activity"/>
    <property type="evidence" value="ECO:0007669"/>
    <property type="project" value="InterPro"/>
</dbReference>
<evidence type="ECO:0000256" key="6">
    <source>
        <dbReference type="ARBA" id="ARBA00023163"/>
    </source>
</evidence>
<dbReference type="GO" id="GO:1900376">
    <property type="term" value="P:regulation of secondary metabolite biosynthetic process"/>
    <property type="evidence" value="ECO:0007669"/>
    <property type="project" value="TreeGrafter"/>
</dbReference>
<dbReference type="GO" id="GO:0000976">
    <property type="term" value="F:transcription cis-regulatory region binding"/>
    <property type="evidence" value="ECO:0007669"/>
    <property type="project" value="TreeGrafter"/>
</dbReference>
<evidence type="ECO:0000256" key="7">
    <source>
        <dbReference type="PIRSR" id="PIRSR602481-1"/>
    </source>
</evidence>
<organism evidence="8 9">
    <name type="scientific">Marinibacterium profundimaris</name>
    <dbReference type="NCBI Taxonomy" id="1679460"/>
    <lineage>
        <taxon>Bacteria</taxon>
        <taxon>Pseudomonadati</taxon>
        <taxon>Pseudomonadota</taxon>
        <taxon>Alphaproteobacteria</taxon>
        <taxon>Rhodobacterales</taxon>
        <taxon>Paracoccaceae</taxon>
        <taxon>Marinibacterium</taxon>
    </lineage>
</organism>
<reference evidence="8 9" key="1">
    <citation type="submission" date="2013-04" db="EMBL/GenBank/DDBJ databases">
        <title>Oceanicola sp. 22II1-22F33 Genome Sequencing.</title>
        <authorList>
            <person name="Lai Q."/>
            <person name="Li G."/>
            <person name="Shao Z."/>
        </authorList>
    </citation>
    <scope>NUCLEOTIDE SEQUENCE [LARGE SCALE GENOMIC DNA]</scope>
    <source>
        <strain evidence="8 9">22II1-22F33</strain>
    </source>
</reference>
<dbReference type="PANTHER" id="PTHR33202">
    <property type="entry name" value="ZINC UPTAKE REGULATION PROTEIN"/>
    <property type="match status" value="1"/>
</dbReference>
<evidence type="ECO:0000313" key="8">
    <source>
        <dbReference type="EMBL" id="OWU74617.1"/>
    </source>
</evidence>